<evidence type="ECO:0000313" key="2">
    <source>
        <dbReference type="Proteomes" id="UP000274504"/>
    </source>
</evidence>
<dbReference type="AlphaFoldDB" id="A0A0R3SNJ2"/>
<organism evidence="3">
    <name type="scientific">Hymenolepis diminuta</name>
    <name type="common">Rat tapeworm</name>
    <dbReference type="NCBI Taxonomy" id="6216"/>
    <lineage>
        <taxon>Eukaryota</taxon>
        <taxon>Metazoa</taxon>
        <taxon>Spiralia</taxon>
        <taxon>Lophotrochozoa</taxon>
        <taxon>Platyhelminthes</taxon>
        <taxon>Cestoda</taxon>
        <taxon>Eucestoda</taxon>
        <taxon>Cyclophyllidea</taxon>
        <taxon>Hymenolepididae</taxon>
        <taxon>Hymenolepis</taxon>
    </lineage>
</organism>
<proteinExistence type="predicted"/>
<protein>
    <submittedName>
        <fullName evidence="3">Short chain dehydrogenase</fullName>
    </submittedName>
</protein>
<evidence type="ECO:0000313" key="3">
    <source>
        <dbReference type="WBParaSite" id="HDID_0000650701-mRNA-1"/>
    </source>
</evidence>
<evidence type="ECO:0000313" key="1">
    <source>
        <dbReference type="EMBL" id="VDL58823.1"/>
    </source>
</evidence>
<dbReference type="EMBL" id="UYSG01005702">
    <property type="protein sequence ID" value="VDL58823.1"/>
    <property type="molecule type" value="Genomic_DNA"/>
</dbReference>
<accession>A0A0R3SNJ2</accession>
<dbReference type="Gene3D" id="3.40.50.720">
    <property type="entry name" value="NAD(P)-binding Rossmann-like Domain"/>
    <property type="match status" value="1"/>
</dbReference>
<name>A0A0R3SNJ2_HYMDI</name>
<dbReference type="OrthoDB" id="191139at2759"/>
<gene>
    <name evidence="1" type="ORF">HDID_LOCUS6505</name>
</gene>
<reference evidence="3" key="1">
    <citation type="submission" date="2017-02" db="UniProtKB">
        <authorList>
            <consortium name="WormBaseParasite"/>
        </authorList>
    </citation>
    <scope>IDENTIFICATION</scope>
</reference>
<dbReference type="STRING" id="6216.A0A0R3SNJ2"/>
<dbReference type="InterPro" id="IPR036291">
    <property type="entry name" value="NAD(P)-bd_dom_sf"/>
</dbReference>
<dbReference type="WBParaSite" id="HDID_0000650701-mRNA-1">
    <property type="protein sequence ID" value="HDID_0000650701-mRNA-1"/>
    <property type="gene ID" value="HDID_0000650701"/>
</dbReference>
<sequence>MGESQYSRLQCYCQSKLAISINANYLTNRLGSDGIRAASVHPGVAKTELDRYNKFAKVGDQPDFALLLEATLPFFRM</sequence>
<dbReference type="Proteomes" id="UP000274504">
    <property type="component" value="Unassembled WGS sequence"/>
</dbReference>
<dbReference type="SUPFAM" id="SSF51735">
    <property type="entry name" value="NAD(P)-binding Rossmann-fold domains"/>
    <property type="match status" value="1"/>
</dbReference>
<reference evidence="1 2" key="2">
    <citation type="submission" date="2018-11" db="EMBL/GenBank/DDBJ databases">
        <authorList>
            <consortium name="Pathogen Informatics"/>
        </authorList>
    </citation>
    <scope>NUCLEOTIDE SEQUENCE [LARGE SCALE GENOMIC DNA]</scope>
</reference>